<evidence type="ECO:0000256" key="2">
    <source>
        <dbReference type="ARBA" id="ARBA00006727"/>
    </source>
</evidence>
<dbReference type="eggNOG" id="KOG2504">
    <property type="taxonomic scope" value="Eukaryota"/>
</dbReference>
<sequence length="439" mass="46347">MASDLDNELARLPSSCDQTGLSTQEEEAGDLPPSQEFSLPPVDSGKDAWLMLASAFLIEGFVWVALGVMYLGSPIGLSLLQRWPAYRRPSSIAGLMISSGALALSSFATHVWQLILTQGVLWAIGASLLYHPILLFIDEWFVRRKGLAYGIMWVGTSLLRLLLCLGLTDDQAGTAISGATVPYVYTWLLSTYSYPTAMRVWSIAAFIVPAILLLFAKPRLPVARSQHAPRRSPSFRFVLTRRFLFYQLGNTLQGLGYFIPSIYLPSYARSLGLNAAAATTPLALVNLGAFIGSIAAGALCDSFDVSFVVAGLSVGAAAASFLLWGLSGRVAVGLVYVFAVAYGLSAGSFASTWPGVIKDVAKGGEVVLETGPAFGLLGAGRGIGSIASGPLSEALLRVGSSNKNAAFGYGTEYGSLIIFTGVAMLLGGTSFGAKRLGLM</sequence>
<organism evidence="6 7">
    <name type="scientific">Macrophomina phaseolina (strain MS6)</name>
    <name type="common">Charcoal rot fungus</name>
    <dbReference type="NCBI Taxonomy" id="1126212"/>
    <lineage>
        <taxon>Eukaryota</taxon>
        <taxon>Fungi</taxon>
        <taxon>Dikarya</taxon>
        <taxon>Ascomycota</taxon>
        <taxon>Pezizomycotina</taxon>
        <taxon>Dothideomycetes</taxon>
        <taxon>Dothideomycetes incertae sedis</taxon>
        <taxon>Botryosphaeriales</taxon>
        <taxon>Botryosphaeriaceae</taxon>
        <taxon>Macrophomina</taxon>
    </lineage>
</organism>
<feature type="transmembrane region" description="Helical" evidence="4">
    <location>
        <begin position="333"/>
        <end position="353"/>
    </location>
</feature>
<dbReference type="VEuPathDB" id="FungiDB:MPH_04105"/>
<dbReference type="Proteomes" id="UP000007129">
    <property type="component" value="Unassembled WGS sequence"/>
</dbReference>
<dbReference type="InterPro" id="IPR020846">
    <property type="entry name" value="MFS_dom"/>
</dbReference>
<dbReference type="InParanoid" id="K2S117"/>
<dbReference type="AlphaFoldDB" id="K2S117"/>
<keyword evidence="4" id="KW-1133">Transmembrane helix</keyword>
<dbReference type="PANTHER" id="PTHR11360:SF287">
    <property type="entry name" value="MFS MONOCARBOXYLATE TRANSPORTER"/>
    <property type="match status" value="1"/>
</dbReference>
<reference evidence="6 7" key="1">
    <citation type="journal article" date="2012" name="BMC Genomics">
        <title>Tools to kill: Genome of one of the most destructive plant pathogenic fungi Macrophomina phaseolina.</title>
        <authorList>
            <person name="Islam M.S."/>
            <person name="Haque M.S."/>
            <person name="Islam M.M."/>
            <person name="Emdad E.M."/>
            <person name="Halim A."/>
            <person name="Hossen Q.M.M."/>
            <person name="Hossain M.Z."/>
            <person name="Ahmed B."/>
            <person name="Rahim S."/>
            <person name="Rahman M.S."/>
            <person name="Alam M.M."/>
            <person name="Hou S."/>
            <person name="Wan X."/>
            <person name="Saito J.A."/>
            <person name="Alam M."/>
        </authorList>
    </citation>
    <scope>NUCLEOTIDE SEQUENCE [LARGE SCALE GENOMIC DNA]</scope>
    <source>
        <strain evidence="6 7">MS6</strain>
    </source>
</reference>
<name>K2S117_MACPH</name>
<dbReference type="HOGENOM" id="CLU_001265_1_2_1"/>
<evidence type="ECO:0000313" key="7">
    <source>
        <dbReference type="Proteomes" id="UP000007129"/>
    </source>
</evidence>
<evidence type="ECO:0000259" key="5">
    <source>
        <dbReference type="PROSITE" id="PS50850"/>
    </source>
</evidence>
<protein>
    <submittedName>
        <fullName evidence="6">Major facilitator superfamily</fullName>
    </submittedName>
</protein>
<evidence type="ECO:0000256" key="4">
    <source>
        <dbReference type="SAM" id="Phobius"/>
    </source>
</evidence>
<feature type="transmembrane region" description="Helical" evidence="4">
    <location>
        <begin position="305"/>
        <end position="326"/>
    </location>
</feature>
<accession>K2S117</accession>
<feature type="transmembrane region" description="Helical" evidence="4">
    <location>
        <begin position="119"/>
        <end position="137"/>
    </location>
</feature>
<evidence type="ECO:0000313" key="6">
    <source>
        <dbReference type="EMBL" id="EKG18632.1"/>
    </source>
</evidence>
<evidence type="ECO:0000256" key="1">
    <source>
        <dbReference type="ARBA" id="ARBA00004141"/>
    </source>
</evidence>
<feature type="region of interest" description="Disordered" evidence="3">
    <location>
        <begin position="1"/>
        <end position="36"/>
    </location>
</feature>
<dbReference type="InterPro" id="IPR011701">
    <property type="entry name" value="MFS"/>
</dbReference>
<evidence type="ECO:0000256" key="3">
    <source>
        <dbReference type="SAM" id="MobiDB-lite"/>
    </source>
</evidence>
<feature type="transmembrane region" description="Helical" evidence="4">
    <location>
        <begin position="48"/>
        <end position="71"/>
    </location>
</feature>
<comment type="subcellular location">
    <subcellularLocation>
        <location evidence="1">Membrane</location>
        <topology evidence="1">Multi-pass membrane protein</topology>
    </subcellularLocation>
</comment>
<dbReference type="PANTHER" id="PTHR11360">
    <property type="entry name" value="MONOCARBOXYLATE TRANSPORTER"/>
    <property type="match status" value="1"/>
</dbReference>
<dbReference type="PROSITE" id="PS50850">
    <property type="entry name" value="MFS"/>
    <property type="match status" value="1"/>
</dbReference>
<feature type="transmembrane region" description="Helical" evidence="4">
    <location>
        <begin position="413"/>
        <end position="433"/>
    </location>
</feature>
<dbReference type="Pfam" id="PF07690">
    <property type="entry name" value="MFS_1"/>
    <property type="match status" value="1"/>
</dbReference>
<dbReference type="InterPro" id="IPR050327">
    <property type="entry name" value="Proton-linked_MCT"/>
</dbReference>
<dbReference type="Gene3D" id="1.20.1250.20">
    <property type="entry name" value="MFS general substrate transporter like domains"/>
    <property type="match status" value="2"/>
</dbReference>
<dbReference type="EMBL" id="AHHD01000183">
    <property type="protein sequence ID" value="EKG18632.1"/>
    <property type="molecule type" value="Genomic_DNA"/>
</dbReference>
<feature type="transmembrane region" description="Helical" evidence="4">
    <location>
        <begin position="92"/>
        <end position="113"/>
    </location>
</feature>
<dbReference type="GO" id="GO:0022857">
    <property type="term" value="F:transmembrane transporter activity"/>
    <property type="evidence" value="ECO:0007669"/>
    <property type="project" value="InterPro"/>
</dbReference>
<dbReference type="GO" id="GO:0016020">
    <property type="term" value="C:membrane"/>
    <property type="evidence" value="ECO:0007669"/>
    <property type="project" value="UniProtKB-SubCell"/>
</dbReference>
<feature type="domain" description="Major facilitator superfamily (MFS) profile" evidence="5">
    <location>
        <begin position="242"/>
        <end position="439"/>
    </location>
</feature>
<comment type="caution">
    <text evidence="6">The sequence shown here is derived from an EMBL/GenBank/DDBJ whole genome shotgun (WGS) entry which is preliminary data.</text>
</comment>
<keyword evidence="4" id="KW-0812">Transmembrane</keyword>
<dbReference type="SUPFAM" id="SSF103473">
    <property type="entry name" value="MFS general substrate transporter"/>
    <property type="match status" value="1"/>
</dbReference>
<feature type="transmembrane region" description="Helical" evidence="4">
    <location>
        <begin position="149"/>
        <end position="168"/>
    </location>
</feature>
<gene>
    <name evidence="6" type="ORF">MPH_04105</name>
</gene>
<feature type="transmembrane region" description="Helical" evidence="4">
    <location>
        <begin position="271"/>
        <end position="299"/>
    </location>
</feature>
<keyword evidence="4" id="KW-0472">Membrane</keyword>
<feature type="transmembrane region" description="Helical" evidence="4">
    <location>
        <begin position="198"/>
        <end position="216"/>
    </location>
</feature>
<dbReference type="OrthoDB" id="2213137at2759"/>
<comment type="similarity">
    <text evidence="2">Belongs to the major facilitator superfamily. Monocarboxylate porter (TC 2.A.1.13) family.</text>
</comment>
<dbReference type="InterPro" id="IPR036259">
    <property type="entry name" value="MFS_trans_sf"/>
</dbReference>
<proteinExistence type="inferred from homology"/>